<feature type="transmembrane region" description="Helical" evidence="2">
    <location>
        <begin position="745"/>
        <end position="767"/>
    </location>
</feature>
<organism evidence="3 4">
    <name type="scientific">Edaphochlamys debaryana</name>
    <dbReference type="NCBI Taxonomy" id="47281"/>
    <lineage>
        <taxon>Eukaryota</taxon>
        <taxon>Viridiplantae</taxon>
        <taxon>Chlorophyta</taxon>
        <taxon>core chlorophytes</taxon>
        <taxon>Chlorophyceae</taxon>
        <taxon>CS clade</taxon>
        <taxon>Chlamydomonadales</taxon>
        <taxon>Chlamydomonadales incertae sedis</taxon>
        <taxon>Edaphochlamys</taxon>
    </lineage>
</organism>
<feature type="compositionally biased region" description="Low complexity" evidence="1">
    <location>
        <begin position="507"/>
        <end position="523"/>
    </location>
</feature>
<feature type="transmembrane region" description="Helical" evidence="2">
    <location>
        <begin position="773"/>
        <end position="790"/>
    </location>
</feature>
<gene>
    <name evidence="3" type="ORF">HYH03_017370</name>
</gene>
<evidence type="ECO:0000313" key="4">
    <source>
        <dbReference type="Proteomes" id="UP000612055"/>
    </source>
</evidence>
<comment type="caution">
    <text evidence="3">The sequence shown here is derived from an EMBL/GenBank/DDBJ whole genome shotgun (WGS) entry which is preliminary data.</text>
</comment>
<keyword evidence="2" id="KW-0812">Transmembrane</keyword>
<feature type="transmembrane region" description="Helical" evidence="2">
    <location>
        <begin position="653"/>
        <end position="678"/>
    </location>
</feature>
<dbReference type="Proteomes" id="UP000612055">
    <property type="component" value="Unassembled WGS sequence"/>
</dbReference>
<sequence>MDEPPEGAAFTNKPDVSAHAAWLLTEEGGGHVGPGQRGACCAGLHGVQSPRAVLTEGPTRGAAPSRALTEAVASILTLAQSEAAAAAAGAGELAAAAGPGGRPASRPSMVYRSPIQRCTLQMKIAGVEPDQVVPGFQARLAALAQERGLRLAGAYVRAGCIELLLVLERAEGAQGVEAWELASDPALQARAVVTALGLYQALAAAVEARSGGSGADGRATEDDILRQIELRDQRTITPVPLPLPAAAAGADGAVTVACLTPRVLCLASGSAGGAAEADPVPALPRLRMALHVSGAAAAAAEVAVSAMVRCGGRHLAARVTPVPGGGGGGSGGEELPYGVREYDIQLLAAPQPGLVLVEFVTAGPEVDSPPVRHALLPLLATGDPAIAAEVQATADAWPAEQLDELSELLYDMATWTAVVHSCAADEAAAKPEGGAQPAAAPPAWVNAGVGAGGAGSGSRSGSALSDPVASIWSTLVPHLLAFAEAADLPVTAARLRSDLARDPPSKPAGAGAPAASSPGARARAIADAHAEVQPEAYSSVPGKIVDSDSEEAAMAALLDSGSRRTSCELDADGALAGRAGGHGRRQRPPWLRALLRVLSLERVPRAEEAAFRAYADGWSATLGHTAQVTEALALMTFLVRGLRAGQAVASGEGAIVIVGIGTGFLTTLAWLVLPYAAWVRLVRAARVPRYIGYCISKSLLEVFRPPVGAAEYAAGPGMLLLEGMLLPGAFLLAPRTYAFIAIIKFVLNLRAAFALGITTSPLLAFLIAARVEVAALATTIACYIYIYMRYERLTYERRNLAAGEGGSAHGAYGARRSCSLDLAAAPPAAPGGSASGSSGAAAAAPMLRVGAAAVGVVGGSARPGVKGVKED</sequence>
<evidence type="ECO:0000313" key="3">
    <source>
        <dbReference type="EMBL" id="KAG2483773.1"/>
    </source>
</evidence>
<protein>
    <submittedName>
        <fullName evidence="3">Uncharacterized protein</fullName>
    </submittedName>
</protein>
<feature type="region of interest" description="Disordered" evidence="1">
    <location>
        <begin position="499"/>
        <end position="527"/>
    </location>
</feature>
<proteinExistence type="predicted"/>
<evidence type="ECO:0000256" key="2">
    <source>
        <dbReference type="SAM" id="Phobius"/>
    </source>
</evidence>
<evidence type="ECO:0000256" key="1">
    <source>
        <dbReference type="SAM" id="MobiDB-lite"/>
    </source>
</evidence>
<keyword evidence="2" id="KW-0472">Membrane</keyword>
<name>A0A835XJ61_9CHLO</name>
<accession>A0A835XJ61</accession>
<keyword evidence="2" id="KW-1133">Transmembrane helix</keyword>
<keyword evidence="4" id="KW-1185">Reference proteome</keyword>
<dbReference type="AlphaFoldDB" id="A0A835XJ61"/>
<feature type="transmembrane region" description="Helical" evidence="2">
    <location>
        <begin position="713"/>
        <end position="733"/>
    </location>
</feature>
<reference evidence="3" key="1">
    <citation type="journal article" date="2020" name="bioRxiv">
        <title>Comparative genomics of Chlamydomonas.</title>
        <authorList>
            <person name="Craig R.J."/>
            <person name="Hasan A.R."/>
            <person name="Ness R.W."/>
            <person name="Keightley P.D."/>
        </authorList>
    </citation>
    <scope>NUCLEOTIDE SEQUENCE</scope>
    <source>
        <strain evidence="3">CCAP 11/70</strain>
    </source>
</reference>
<dbReference type="OrthoDB" id="546245at2759"/>
<dbReference type="EMBL" id="JAEHOE010000166">
    <property type="protein sequence ID" value="KAG2483773.1"/>
    <property type="molecule type" value="Genomic_DNA"/>
</dbReference>